<gene>
    <name evidence="3" type="ORF">FXF47_03270</name>
</gene>
<sequence length="776" mass="90554">MKLIKVIILLVLSSAVIFLVETNIKTEYIQNIKENTKNDAKLQIQNQKENIRNGLKNKQNLLLEITNAIENQDTFDGISGILAGNSNTFKWIEYIDSTGVPKYSTKKGSEESNDITYTISSQLKDDAQLNAGINIKDFISKSLVSNFAITRSPQKILEEYSSKNYVTEQTQINNTDLYLVFYKNIATKINSILFLEIAIALLALISIFLIVFKKRNTEFDTLDTFMEQVRKGNEDLRFEIIEKDPLSNLKENINSILNKVENLRIKNRVYSVAIQIINKLQEETSLSRKINTFIQQLTNSFNISDIHVFIKSEKNKIVYSNKSNQYTINYTKNMEKIINNKQSNILKDFNINSLLDVQLNQNFSPKNYKIFHIGHYGIILFEKKEFEKLNTSVSNMLVNLIINTVKLHKDKFYNLQEKIHFNKMFKKLNTGLIWVDQEGHIKLINQYIEELFSINFDAEGMLIGQFFNKLNLDFKPIAKSLNSNQEKQYTVEFKKDKELEISTTFIPISNNTENDFVINVKEIGKFKNNEKTLIAEQNNKINDLNEQITTLQSRLQRLQEKIDSQSKSNINFDIIDPIAKDITVNSTRMLKALNKLTRMLFDDSEKKYVSFLKNQLYHINFSIRNFAIFKENIKYNMKNNDIVKIIKKSFNFYRSDLKNKNIDVNAQFNDEIEMIKSDKVNLGISFNNILYQIIDNSTENSRIETELTREEDNILINISLINPKEKIKTMIPSKNDIETQYDFLNFIINRIINQHNGTYNIESEENRLTYKIRLTV</sequence>
<keyword evidence="4" id="KW-1185">Reference proteome</keyword>
<accession>A0A5D0MJD0</accession>
<feature type="coiled-coil region" evidence="1">
    <location>
        <begin position="37"/>
        <end position="64"/>
    </location>
</feature>
<dbReference type="InterPro" id="IPR036890">
    <property type="entry name" value="HATPase_C_sf"/>
</dbReference>
<evidence type="ECO:0008006" key="5">
    <source>
        <dbReference type="Google" id="ProtNLM"/>
    </source>
</evidence>
<keyword evidence="2" id="KW-0472">Membrane</keyword>
<dbReference type="Gene3D" id="3.30.565.10">
    <property type="entry name" value="Histidine kinase-like ATPase, C-terminal domain"/>
    <property type="match status" value="1"/>
</dbReference>
<feature type="coiled-coil region" evidence="1">
    <location>
        <begin position="527"/>
        <end position="568"/>
    </location>
</feature>
<protein>
    <recommendedName>
        <fullName evidence="5">PAS domain-containing protein</fullName>
    </recommendedName>
</protein>
<evidence type="ECO:0000256" key="1">
    <source>
        <dbReference type="SAM" id="Coils"/>
    </source>
</evidence>
<organism evidence="3 4">
    <name type="scientific">Candidatus Mcinerneyibacterium aminivorans</name>
    <dbReference type="NCBI Taxonomy" id="2703815"/>
    <lineage>
        <taxon>Bacteria</taxon>
        <taxon>Candidatus Macinerneyibacteriota</taxon>
        <taxon>Candidatus Mcinerneyibacteria</taxon>
        <taxon>Candidatus Mcinerneyibacteriales</taxon>
        <taxon>Candidatus Mcinerneyibacteriaceae</taxon>
        <taxon>Candidatus Mcinerneyibacterium</taxon>
    </lineage>
</organism>
<dbReference type="Gene3D" id="3.30.450.20">
    <property type="entry name" value="PAS domain"/>
    <property type="match status" value="1"/>
</dbReference>
<proteinExistence type="predicted"/>
<keyword evidence="2" id="KW-1133">Transmembrane helix</keyword>
<name>A0A5D0MJD0_9BACT</name>
<evidence type="ECO:0000313" key="4">
    <source>
        <dbReference type="Proteomes" id="UP000324143"/>
    </source>
</evidence>
<comment type="caution">
    <text evidence="3">The sequence shown here is derived from an EMBL/GenBank/DDBJ whole genome shotgun (WGS) entry which is preliminary data.</text>
</comment>
<feature type="transmembrane region" description="Helical" evidence="2">
    <location>
        <begin position="192"/>
        <end position="212"/>
    </location>
</feature>
<dbReference type="EMBL" id="VSIX01000032">
    <property type="protein sequence ID" value="TYB31631.1"/>
    <property type="molecule type" value="Genomic_DNA"/>
</dbReference>
<dbReference type="AlphaFoldDB" id="A0A5D0MJD0"/>
<evidence type="ECO:0000313" key="3">
    <source>
        <dbReference type="EMBL" id="TYB31631.1"/>
    </source>
</evidence>
<evidence type="ECO:0000256" key="2">
    <source>
        <dbReference type="SAM" id="Phobius"/>
    </source>
</evidence>
<reference evidence="3" key="1">
    <citation type="submission" date="2019-08" db="EMBL/GenBank/DDBJ databases">
        <title>Genomic characterization of a novel candidate phylum (ARYD3) from a high temperature, high salinity tertiary oil reservoir in north central Oklahoma, USA.</title>
        <authorList>
            <person name="Youssef N.H."/>
            <person name="Yadav A."/>
            <person name="Elshahed M.S."/>
        </authorList>
    </citation>
    <scope>NUCLEOTIDE SEQUENCE [LARGE SCALE GENOMIC DNA]</scope>
    <source>
        <strain evidence="3">ARYD3</strain>
    </source>
</reference>
<keyword evidence="1" id="KW-0175">Coiled coil</keyword>
<dbReference type="Proteomes" id="UP000324143">
    <property type="component" value="Unassembled WGS sequence"/>
</dbReference>
<keyword evidence="2" id="KW-0812">Transmembrane</keyword>